<dbReference type="AlphaFoldDB" id="X1MRE1"/>
<organism evidence="2">
    <name type="scientific">marine sediment metagenome</name>
    <dbReference type="NCBI Taxonomy" id="412755"/>
    <lineage>
        <taxon>unclassified sequences</taxon>
        <taxon>metagenomes</taxon>
        <taxon>ecological metagenomes</taxon>
    </lineage>
</organism>
<evidence type="ECO:0000313" key="2">
    <source>
        <dbReference type="EMBL" id="GAI34217.1"/>
    </source>
</evidence>
<dbReference type="EMBL" id="BARV01032439">
    <property type="protein sequence ID" value="GAI34217.1"/>
    <property type="molecule type" value="Genomic_DNA"/>
</dbReference>
<feature type="non-terminal residue" evidence="2">
    <location>
        <position position="1"/>
    </location>
</feature>
<dbReference type="InterPro" id="IPR041628">
    <property type="entry name" value="ChlI/MoxR_AAA_lid"/>
</dbReference>
<reference evidence="2" key="1">
    <citation type="journal article" date="2014" name="Front. Microbiol.">
        <title>High frequency of phylogenetically diverse reductive dehalogenase-homologous genes in deep subseafloor sedimentary metagenomes.</title>
        <authorList>
            <person name="Kawai M."/>
            <person name="Futagami T."/>
            <person name="Toyoda A."/>
            <person name="Takaki Y."/>
            <person name="Nishi S."/>
            <person name="Hori S."/>
            <person name="Arai W."/>
            <person name="Tsubouchi T."/>
            <person name="Morono Y."/>
            <person name="Uchiyama I."/>
            <person name="Ito T."/>
            <person name="Fujiyama A."/>
            <person name="Inagaki F."/>
            <person name="Takami H."/>
        </authorList>
    </citation>
    <scope>NUCLEOTIDE SEQUENCE</scope>
    <source>
        <strain evidence="2">Expedition CK06-06</strain>
    </source>
</reference>
<accession>X1MRE1</accession>
<name>X1MRE1_9ZZZZ</name>
<gene>
    <name evidence="2" type="ORF">S06H3_51151</name>
</gene>
<dbReference type="Gene3D" id="1.10.8.80">
    <property type="entry name" value="Magnesium chelatase subunit I, C-Terminal domain"/>
    <property type="match status" value="1"/>
</dbReference>
<protein>
    <recommendedName>
        <fullName evidence="1">ChlI/MoxR AAA lid domain-containing protein</fullName>
    </recommendedName>
</protein>
<comment type="caution">
    <text evidence="2">The sequence shown here is derived from an EMBL/GenBank/DDBJ whole genome shotgun (WGS) entry which is preliminary data.</text>
</comment>
<feature type="domain" description="ChlI/MoxR AAA lid" evidence="1">
    <location>
        <begin position="1"/>
        <end position="38"/>
    </location>
</feature>
<proteinExistence type="predicted"/>
<evidence type="ECO:0000259" key="1">
    <source>
        <dbReference type="Pfam" id="PF17863"/>
    </source>
</evidence>
<sequence>VIPDDVLWLVPYVLPHRILLASKTRHSGTTARQIVTDIVGRIKVPV</sequence>
<dbReference type="Pfam" id="PF17863">
    <property type="entry name" value="AAA_lid_2"/>
    <property type="match status" value="1"/>
</dbReference>